<feature type="non-terminal residue" evidence="1">
    <location>
        <position position="142"/>
    </location>
</feature>
<evidence type="ECO:0000313" key="1">
    <source>
        <dbReference type="EMBL" id="GBG34567.1"/>
    </source>
</evidence>
<evidence type="ECO:0000313" key="2">
    <source>
        <dbReference type="Proteomes" id="UP000241890"/>
    </source>
</evidence>
<comment type="caution">
    <text evidence="1">The sequence shown here is derived from an EMBL/GenBank/DDBJ whole genome shotgun (WGS) entry which is preliminary data.</text>
</comment>
<accession>A0A2R5GUL9</accession>
<proteinExistence type="predicted"/>
<sequence length="142" mass="15939">MRETLFGSLDHGRTGSSFANKLGLHFRELFPPFLQGLGSSREIVKGLSALHGTVKPNHEVLDAGRKKTARVREQFEEATTDRHERVYPLQIVYISMANGIANTGHTSLAIRLLQNASGGTRKRKNGRQENLSPRVENLMIWF</sequence>
<name>A0A2R5GUL9_9STRA</name>
<dbReference type="EMBL" id="BEYU01000202">
    <property type="protein sequence ID" value="GBG34567.1"/>
    <property type="molecule type" value="Genomic_DNA"/>
</dbReference>
<organism evidence="1 2">
    <name type="scientific">Hondaea fermentalgiana</name>
    <dbReference type="NCBI Taxonomy" id="2315210"/>
    <lineage>
        <taxon>Eukaryota</taxon>
        <taxon>Sar</taxon>
        <taxon>Stramenopiles</taxon>
        <taxon>Bigyra</taxon>
        <taxon>Labyrinthulomycetes</taxon>
        <taxon>Thraustochytrida</taxon>
        <taxon>Thraustochytriidae</taxon>
        <taxon>Hondaea</taxon>
    </lineage>
</organism>
<keyword evidence="2" id="KW-1185">Reference proteome</keyword>
<dbReference type="InParanoid" id="A0A2R5GUL9"/>
<reference evidence="1 2" key="1">
    <citation type="submission" date="2017-12" db="EMBL/GenBank/DDBJ databases">
        <title>Sequencing, de novo assembly and annotation of complete genome of a new Thraustochytrid species, strain FCC1311.</title>
        <authorList>
            <person name="Sedici K."/>
            <person name="Godart F."/>
            <person name="Aiese Cigliano R."/>
            <person name="Sanseverino W."/>
            <person name="Barakat M."/>
            <person name="Ortet P."/>
            <person name="Marechal E."/>
            <person name="Cagnac O."/>
            <person name="Amato A."/>
        </authorList>
    </citation>
    <scope>NUCLEOTIDE SEQUENCE [LARGE SCALE GENOMIC DNA]</scope>
</reference>
<dbReference type="Proteomes" id="UP000241890">
    <property type="component" value="Unassembled WGS sequence"/>
</dbReference>
<protein>
    <submittedName>
        <fullName evidence="1">Uncharacterized protein</fullName>
    </submittedName>
</protein>
<gene>
    <name evidence="1" type="ORF">FCC1311_107882</name>
</gene>
<dbReference type="AlphaFoldDB" id="A0A2R5GUL9"/>